<dbReference type="PANTHER" id="PTHR42951:SF4">
    <property type="entry name" value="ACYL-COENZYME A THIOESTERASE MBLAC2"/>
    <property type="match status" value="1"/>
</dbReference>
<dbReference type="InterPro" id="IPR001279">
    <property type="entry name" value="Metallo-B-lactamas"/>
</dbReference>
<name>A0AAC9HPX3_9PSEU</name>
<dbReference type="Proteomes" id="UP000095210">
    <property type="component" value="Chromosome"/>
</dbReference>
<dbReference type="Gene3D" id="3.60.15.10">
    <property type="entry name" value="Ribonuclease Z/Hydroxyacylglutathione hydrolase-like"/>
    <property type="match status" value="1"/>
</dbReference>
<protein>
    <submittedName>
        <fullName evidence="2">Zn-dependent hydrolase, glyoxylase</fullName>
    </submittedName>
</protein>
<dbReference type="RefSeq" id="WP_172803751.1">
    <property type="nucleotide sequence ID" value="NZ_CP014859.1"/>
</dbReference>
<keyword evidence="3" id="KW-1185">Reference proteome</keyword>
<evidence type="ECO:0000259" key="1">
    <source>
        <dbReference type="SMART" id="SM00849"/>
    </source>
</evidence>
<dbReference type="InterPro" id="IPR036866">
    <property type="entry name" value="RibonucZ/Hydroxyglut_hydro"/>
</dbReference>
<keyword evidence="2" id="KW-0378">Hydrolase</keyword>
<dbReference type="Pfam" id="PF00753">
    <property type="entry name" value="Lactamase_B"/>
    <property type="match status" value="1"/>
</dbReference>
<dbReference type="SUPFAM" id="SSF56281">
    <property type="entry name" value="Metallo-hydrolase/oxidoreductase"/>
    <property type="match status" value="1"/>
</dbReference>
<dbReference type="AlphaFoldDB" id="A0AAC9HPX3"/>
<evidence type="ECO:0000313" key="3">
    <source>
        <dbReference type="Proteomes" id="UP000095210"/>
    </source>
</evidence>
<dbReference type="CDD" id="cd16282">
    <property type="entry name" value="metallo-hydrolase-like_MBL-fold"/>
    <property type="match status" value="1"/>
</dbReference>
<proteinExistence type="predicted"/>
<feature type="domain" description="Metallo-beta-lactamase" evidence="1">
    <location>
        <begin position="27"/>
        <end position="218"/>
    </location>
</feature>
<dbReference type="SMART" id="SM00849">
    <property type="entry name" value="Lactamase_B"/>
    <property type="match status" value="1"/>
</dbReference>
<sequence length="272" mass="29360">MAELRTSDAHWEPIADGVSVRRHRELDLSTGLVVGDRSCLVIDTCGDRRQGAELAAAVREVTPLPWIVVYTHGHFDHCFGTEAFLPCPIWGHEALPGFLAESAVEQRALWAARYRAQGAPRRAADLEGSQALAPDHTVTDRVEIDLGGRTVVLEHLGPAHTDHDLIVTVPDVDVVFTGDLVEQGAVPAFEGSSPRDWADVLLRLADRGTAATRFIPGHGHPVDTTFVRTQAIEVRELVELASAISRGEAAVDSAGTHPYGAATVEEVRKLLA</sequence>
<reference evidence="3" key="1">
    <citation type="submission" date="2016-03" db="EMBL/GenBank/DDBJ databases">
        <title>Complete genome sequence of the type strain Actinoalloteichus hymeniacidonis DSM 45092.</title>
        <authorList>
            <person name="Schaffert L."/>
            <person name="Albersmeier A."/>
            <person name="Winkler A."/>
            <person name="Kalinowski J."/>
            <person name="Zotchev S."/>
            <person name="Ruckert C."/>
        </authorList>
    </citation>
    <scope>NUCLEOTIDE SEQUENCE [LARGE SCALE GENOMIC DNA]</scope>
    <source>
        <strain evidence="3">HPA177(T) (DSM 45092(T))</strain>
    </source>
</reference>
<dbReference type="KEGG" id="ahm:TL08_07940"/>
<organism evidence="2 3">
    <name type="scientific">Actinoalloteichus hymeniacidonis</name>
    <dbReference type="NCBI Taxonomy" id="340345"/>
    <lineage>
        <taxon>Bacteria</taxon>
        <taxon>Bacillati</taxon>
        <taxon>Actinomycetota</taxon>
        <taxon>Actinomycetes</taxon>
        <taxon>Pseudonocardiales</taxon>
        <taxon>Pseudonocardiaceae</taxon>
        <taxon>Actinoalloteichus</taxon>
    </lineage>
</organism>
<accession>A0AAC9HPX3</accession>
<dbReference type="PANTHER" id="PTHR42951">
    <property type="entry name" value="METALLO-BETA-LACTAMASE DOMAIN-CONTAINING"/>
    <property type="match status" value="1"/>
</dbReference>
<evidence type="ECO:0000313" key="2">
    <source>
        <dbReference type="EMBL" id="AOS62405.1"/>
    </source>
</evidence>
<dbReference type="InterPro" id="IPR050855">
    <property type="entry name" value="NDM-1-like"/>
</dbReference>
<gene>
    <name evidence="2" type="ORF">TL08_07940</name>
</gene>
<dbReference type="GO" id="GO:0016787">
    <property type="term" value="F:hydrolase activity"/>
    <property type="evidence" value="ECO:0007669"/>
    <property type="project" value="UniProtKB-KW"/>
</dbReference>
<dbReference type="EMBL" id="CP014859">
    <property type="protein sequence ID" value="AOS62405.1"/>
    <property type="molecule type" value="Genomic_DNA"/>
</dbReference>